<feature type="transmembrane region" description="Helical" evidence="1">
    <location>
        <begin position="87"/>
        <end position="107"/>
    </location>
</feature>
<feature type="transmembrane region" description="Helical" evidence="1">
    <location>
        <begin position="26"/>
        <end position="46"/>
    </location>
</feature>
<sequence>MAVKAAARLGVAPAGRIADAVGRPTLINLPAVVIMLLVTWVLSYGVRESARINNVMVAIKIEIVPFAQFTGIDHPVSLALQFADQNWIAGFVDLGTILGMTTVILVIDLSHVCPSQRPAAQAWRRTAHGFLIRLTPAVPPRAMARERV</sequence>
<dbReference type="Proteomes" id="UP000337189">
    <property type="component" value="Unassembled WGS sequence"/>
</dbReference>
<name>A0A5E4W9E1_9BURK</name>
<accession>A0A5E4W9E1</accession>
<dbReference type="AlphaFoldDB" id="A0A5E4W9E1"/>
<dbReference type="Gene3D" id="1.20.1740.10">
    <property type="entry name" value="Amino acid/polyamine transporter I"/>
    <property type="match status" value="1"/>
</dbReference>
<keyword evidence="1 2" id="KW-0812">Transmembrane</keyword>
<protein>
    <submittedName>
        <fullName evidence="2">Amino-acid transporter transmembrane protein</fullName>
    </submittedName>
</protein>
<keyword evidence="1" id="KW-0472">Membrane</keyword>
<evidence type="ECO:0000313" key="3">
    <source>
        <dbReference type="Proteomes" id="UP000337189"/>
    </source>
</evidence>
<evidence type="ECO:0000256" key="1">
    <source>
        <dbReference type="SAM" id="Phobius"/>
    </source>
</evidence>
<gene>
    <name evidence="2" type="ORF">PCO31110_03185</name>
</gene>
<evidence type="ECO:0000313" key="2">
    <source>
        <dbReference type="EMBL" id="VVE21332.1"/>
    </source>
</evidence>
<organism evidence="2 3">
    <name type="scientific">Pandoraea communis</name>
    <dbReference type="NCBI Taxonomy" id="2508297"/>
    <lineage>
        <taxon>Bacteria</taxon>
        <taxon>Pseudomonadati</taxon>
        <taxon>Pseudomonadota</taxon>
        <taxon>Betaproteobacteria</taxon>
        <taxon>Burkholderiales</taxon>
        <taxon>Burkholderiaceae</taxon>
        <taxon>Pandoraea</taxon>
    </lineage>
</organism>
<proteinExistence type="predicted"/>
<reference evidence="2 3" key="1">
    <citation type="submission" date="2019-08" db="EMBL/GenBank/DDBJ databases">
        <authorList>
            <person name="Peeters C."/>
        </authorList>
    </citation>
    <scope>NUCLEOTIDE SEQUENCE [LARGE SCALE GENOMIC DNA]</scope>
    <source>
        <strain evidence="2 3">LMG 31110</strain>
    </source>
</reference>
<dbReference type="EMBL" id="CABPSJ010000004">
    <property type="protein sequence ID" value="VVE21332.1"/>
    <property type="molecule type" value="Genomic_DNA"/>
</dbReference>
<keyword evidence="1" id="KW-1133">Transmembrane helix</keyword>